<dbReference type="Proteomes" id="UP001221838">
    <property type="component" value="Unassembled WGS sequence"/>
</dbReference>
<organism evidence="1 2">
    <name type="scientific">Stigmatella ashevillensis</name>
    <dbReference type="NCBI Taxonomy" id="2995309"/>
    <lineage>
        <taxon>Bacteria</taxon>
        <taxon>Pseudomonadati</taxon>
        <taxon>Myxococcota</taxon>
        <taxon>Myxococcia</taxon>
        <taxon>Myxococcales</taxon>
        <taxon>Cystobacterineae</taxon>
        <taxon>Archangiaceae</taxon>
        <taxon>Stigmatella</taxon>
    </lineage>
</organism>
<sequence>MLLLLLDAIGGSAGKLDFQKLLFLYCEEPASSRPYDFVPYKFGAFSFTSYADRRKLIEHGLLVDDEHLWQLTDKGRCAVGLTPDIHLAGFARRYRTLRGDDLVADTYRRFPYFATRSDIAERVLKGDREALARIESARPPAHGPAVQTLGYEGHTLESYINILLRAGVTLLCDVRRNPISRKYGFAKSTLSRGCEGVGIRYEHLPELGIASAQRQHLNSQEDYDSLFEEYERTWLPKQTEALDKIRGWARGGDRIALTCYEHLPHQCHRHCVSEALEARFGKDFIANHL</sequence>
<keyword evidence="2" id="KW-1185">Reference proteome</keyword>
<protein>
    <submittedName>
        <fullName evidence="1">DUF488 family protein</fullName>
    </submittedName>
</protein>
<gene>
    <name evidence="1" type="ORF">POL68_33235</name>
</gene>
<dbReference type="RefSeq" id="WP_272143617.1">
    <property type="nucleotide sequence ID" value="NZ_JAQNDM010000002.1"/>
</dbReference>
<evidence type="ECO:0000313" key="2">
    <source>
        <dbReference type="Proteomes" id="UP001221838"/>
    </source>
</evidence>
<name>A0ABT5DJP3_9BACT</name>
<reference evidence="1 2" key="1">
    <citation type="submission" date="2022-11" db="EMBL/GenBank/DDBJ databases">
        <title>Minimal conservation of predation-associated metabolite biosynthetic gene clusters underscores biosynthetic potential of Myxococcota including descriptions for ten novel species: Archangium lansinium sp. nov., Myxococcus landrumus sp. nov., Nannocystis bai.</title>
        <authorList>
            <person name="Ahearne A."/>
            <person name="Stevens C."/>
            <person name="Dowd S."/>
        </authorList>
    </citation>
    <scope>NUCLEOTIDE SEQUENCE [LARGE SCALE GENOMIC DNA]</scope>
    <source>
        <strain evidence="1 2">NCWAL01</strain>
    </source>
</reference>
<dbReference type="PANTHER" id="PTHR39337">
    <property type="entry name" value="BLR5642 PROTEIN"/>
    <property type="match status" value="1"/>
</dbReference>
<evidence type="ECO:0000313" key="1">
    <source>
        <dbReference type="EMBL" id="MDC0713375.1"/>
    </source>
</evidence>
<proteinExistence type="predicted"/>
<dbReference type="EMBL" id="JAQNDM010000002">
    <property type="protein sequence ID" value="MDC0713375.1"/>
    <property type="molecule type" value="Genomic_DNA"/>
</dbReference>
<accession>A0ABT5DJP3</accession>
<dbReference type="PANTHER" id="PTHR39337:SF1">
    <property type="entry name" value="BLR5642 PROTEIN"/>
    <property type="match status" value="1"/>
</dbReference>
<dbReference type="InterPro" id="IPR007438">
    <property type="entry name" value="DUF488"/>
</dbReference>
<dbReference type="Pfam" id="PF04343">
    <property type="entry name" value="DUF488"/>
    <property type="match status" value="1"/>
</dbReference>
<comment type="caution">
    <text evidence="1">The sequence shown here is derived from an EMBL/GenBank/DDBJ whole genome shotgun (WGS) entry which is preliminary data.</text>
</comment>